<evidence type="ECO:0000313" key="2">
    <source>
        <dbReference type="Proteomes" id="UP000821845"/>
    </source>
</evidence>
<evidence type="ECO:0000313" key="1">
    <source>
        <dbReference type="EMBL" id="KAH6939021.1"/>
    </source>
</evidence>
<organism evidence="1 2">
    <name type="scientific">Hyalomma asiaticum</name>
    <name type="common">Tick</name>
    <dbReference type="NCBI Taxonomy" id="266040"/>
    <lineage>
        <taxon>Eukaryota</taxon>
        <taxon>Metazoa</taxon>
        <taxon>Ecdysozoa</taxon>
        <taxon>Arthropoda</taxon>
        <taxon>Chelicerata</taxon>
        <taxon>Arachnida</taxon>
        <taxon>Acari</taxon>
        <taxon>Parasitiformes</taxon>
        <taxon>Ixodida</taxon>
        <taxon>Ixodoidea</taxon>
        <taxon>Ixodidae</taxon>
        <taxon>Hyalomminae</taxon>
        <taxon>Hyalomma</taxon>
    </lineage>
</organism>
<keyword evidence="2" id="KW-1185">Reference proteome</keyword>
<reference evidence="1" key="1">
    <citation type="submission" date="2020-05" db="EMBL/GenBank/DDBJ databases">
        <title>Large-scale comparative analyses of tick genomes elucidate their genetic diversity and vector capacities.</title>
        <authorList>
            <person name="Jia N."/>
            <person name="Wang J."/>
            <person name="Shi W."/>
            <person name="Du L."/>
            <person name="Sun Y."/>
            <person name="Zhan W."/>
            <person name="Jiang J."/>
            <person name="Wang Q."/>
            <person name="Zhang B."/>
            <person name="Ji P."/>
            <person name="Sakyi L.B."/>
            <person name="Cui X."/>
            <person name="Yuan T."/>
            <person name="Jiang B."/>
            <person name="Yang W."/>
            <person name="Lam T.T.-Y."/>
            <person name="Chang Q."/>
            <person name="Ding S."/>
            <person name="Wang X."/>
            <person name="Zhu J."/>
            <person name="Ruan X."/>
            <person name="Zhao L."/>
            <person name="Wei J."/>
            <person name="Que T."/>
            <person name="Du C."/>
            <person name="Cheng J."/>
            <person name="Dai P."/>
            <person name="Han X."/>
            <person name="Huang E."/>
            <person name="Gao Y."/>
            <person name="Liu J."/>
            <person name="Shao H."/>
            <person name="Ye R."/>
            <person name="Li L."/>
            <person name="Wei W."/>
            <person name="Wang X."/>
            <person name="Wang C."/>
            <person name="Yang T."/>
            <person name="Huo Q."/>
            <person name="Li W."/>
            <person name="Guo W."/>
            <person name="Chen H."/>
            <person name="Zhou L."/>
            <person name="Ni X."/>
            <person name="Tian J."/>
            <person name="Zhou Y."/>
            <person name="Sheng Y."/>
            <person name="Liu T."/>
            <person name="Pan Y."/>
            <person name="Xia L."/>
            <person name="Li J."/>
            <person name="Zhao F."/>
            <person name="Cao W."/>
        </authorList>
    </citation>
    <scope>NUCLEOTIDE SEQUENCE</scope>
    <source>
        <strain evidence="1">Hyas-2018</strain>
    </source>
</reference>
<dbReference type="Proteomes" id="UP000821845">
    <property type="component" value="Chromosome 2"/>
</dbReference>
<gene>
    <name evidence="1" type="ORF">HPB50_015609</name>
</gene>
<proteinExistence type="predicted"/>
<dbReference type="EMBL" id="CM023482">
    <property type="protein sequence ID" value="KAH6939021.1"/>
    <property type="molecule type" value="Genomic_DNA"/>
</dbReference>
<protein>
    <submittedName>
        <fullName evidence="1">Uncharacterized protein</fullName>
    </submittedName>
</protein>
<name>A0ACB7SYR2_HYAAI</name>
<sequence length="108" mass="11893">MRSRAGFQQSGFGNRSTCLRLDTTTALWQREDGKSGGEGPPRNGNLEEEWRAPATENHRTLASAQSRVPRNAYTHRIVSKDASRVARHLTGEAGMTTQKDSSKQGLPI</sequence>
<comment type="caution">
    <text evidence="1">The sequence shown here is derived from an EMBL/GenBank/DDBJ whole genome shotgun (WGS) entry which is preliminary data.</text>
</comment>
<accession>A0ACB7SYR2</accession>